<comment type="caution">
    <text evidence="1">The sequence shown here is derived from an EMBL/GenBank/DDBJ whole genome shotgun (WGS) entry which is preliminary data.</text>
</comment>
<proteinExistence type="predicted"/>
<feature type="non-terminal residue" evidence="1">
    <location>
        <position position="177"/>
    </location>
</feature>
<organism evidence="1 2">
    <name type="scientific">Racocetra persica</name>
    <dbReference type="NCBI Taxonomy" id="160502"/>
    <lineage>
        <taxon>Eukaryota</taxon>
        <taxon>Fungi</taxon>
        <taxon>Fungi incertae sedis</taxon>
        <taxon>Mucoromycota</taxon>
        <taxon>Glomeromycotina</taxon>
        <taxon>Glomeromycetes</taxon>
        <taxon>Diversisporales</taxon>
        <taxon>Gigasporaceae</taxon>
        <taxon>Racocetra</taxon>
    </lineage>
</organism>
<protein>
    <submittedName>
        <fullName evidence="1">15484_t:CDS:1</fullName>
    </submittedName>
</protein>
<keyword evidence="2" id="KW-1185">Reference proteome</keyword>
<dbReference type="Proteomes" id="UP000789920">
    <property type="component" value="Unassembled WGS sequence"/>
</dbReference>
<gene>
    <name evidence="1" type="ORF">RPERSI_LOCUS32645</name>
</gene>
<dbReference type="EMBL" id="CAJVQC010137299">
    <property type="protein sequence ID" value="CAG8843186.1"/>
    <property type="molecule type" value="Genomic_DNA"/>
</dbReference>
<sequence length="177" mass="19330">MDSYPSLPNITHQQQQAGYNNNSLGLPTNPALLQQSQSQQYATNFSPQHPANQRAMNAGIVQQSQQQANYGTTSNQTMQQLRGLGGESASTLSNPYVFQNHQSLPVTSSTPIPSMSAINNSVYGNQGNINGMGMEVFRPGFNRSLGQMVATPRQNLLQQQQQQQSFPTSSDNMDPLL</sequence>
<name>A0ACA9SLR3_9GLOM</name>
<reference evidence="1" key="1">
    <citation type="submission" date="2021-06" db="EMBL/GenBank/DDBJ databases">
        <authorList>
            <person name="Kallberg Y."/>
            <person name="Tangrot J."/>
            <person name="Rosling A."/>
        </authorList>
    </citation>
    <scope>NUCLEOTIDE SEQUENCE</scope>
    <source>
        <strain evidence="1">MA461A</strain>
    </source>
</reference>
<accession>A0ACA9SLR3</accession>
<evidence type="ECO:0000313" key="2">
    <source>
        <dbReference type="Proteomes" id="UP000789920"/>
    </source>
</evidence>
<evidence type="ECO:0000313" key="1">
    <source>
        <dbReference type="EMBL" id="CAG8843186.1"/>
    </source>
</evidence>